<organism evidence="2 3">
    <name type="scientific">Eubacterium limosum</name>
    <dbReference type="NCBI Taxonomy" id="1736"/>
    <lineage>
        <taxon>Bacteria</taxon>
        <taxon>Bacillati</taxon>
        <taxon>Bacillota</taxon>
        <taxon>Clostridia</taxon>
        <taxon>Eubacteriales</taxon>
        <taxon>Eubacteriaceae</taxon>
        <taxon>Eubacterium</taxon>
    </lineage>
</organism>
<keyword evidence="1" id="KW-1133">Transmembrane helix</keyword>
<name>A0AAC9QT31_EUBLI</name>
<gene>
    <name evidence="2" type="ORF">B2M23_05900</name>
</gene>
<protein>
    <submittedName>
        <fullName evidence="2">Uncharacterized protein</fullName>
    </submittedName>
</protein>
<dbReference type="EMBL" id="CP019962">
    <property type="protein sequence ID" value="ARD65101.1"/>
    <property type="molecule type" value="Genomic_DNA"/>
</dbReference>
<dbReference type="AlphaFoldDB" id="A0AAC9QT31"/>
<keyword evidence="1" id="KW-0812">Transmembrane</keyword>
<reference evidence="3" key="1">
    <citation type="journal article" date="2017" name="Sci. Rep.">
        <title>Determination of the Genome and Primary Transcriptome of Syngas Fermenting Eubacterium limosum ATCC 8486.</title>
        <authorList>
            <person name="Song Y."/>
            <person name="Shin J."/>
            <person name="Jeong Y."/>
            <person name="Jin S."/>
            <person name="Lee J.K."/>
            <person name="Kim D.R."/>
            <person name="Kim S.C."/>
            <person name="Cho S."/>
            <person name="Cho B.K."/>
        </authorList>
    </citation>
    <scope>NUCLEOTIDE SEQUENCE [LARGE SCALE GENOMIC DNA]</scope>
    <source>
        <strain evidence="3">ATCC 8486</strain>
    </source>
</reference>
<keyword evidence="1" id="KW-0472">Membrane</keyword>
<feature type="transmembrane region" description="Helical" evidence="1">
    <location>
        <begin position="12"/>
        <end position="34"/>
    </location>
</feature>
<dbReference type="GeneID" id="68364981"/>
<evidence type="ECO:0000313" key="2">
    <source>
        <dbReference type="EMBL" id="ARD65101.1"/>
    </source>
</evidence>
<dbReference type="Proteomes" id="UP000192391">
    <property type="component" value="Chromosome"/>
</dbReference>
<dbReference type="KEGG" id="elim:B2M23_05900"/>
<proteinExistence type="predicted"/>
<accession>A0AAC9QT31</accession>
<evidence type="ECO:0000256" key="1">
    <source>
        <dbReference type="SAM" id="Phobius"/>
    </source>
</evidence>
<dbReference type="RefSeq" id="WP_013382384.1">
    <property type="nucleotide sequence ID" value="NZ_CP019962.1"/>
</dbReference>
<sequence>MKAINNKQGSALVWVLVICLIFGLLGIAIGWVALSMNRRSIKNDNLNQSYFTALSTANSVFNSLNGYVSGNNQSKNFYDDLYKNLVYGNKVSGQNYFVKYDNVLEKDGGSVQENTEGMGEANVEAAMSKGHAIITSTATVNDTTETVILDAYRKPESIIWPAKEWATTLKDDEQLSGDKNSRKIYVGNNSSIVNDETKKNVADNTMDVAVYKLEAEKTLSGKLTISRDIVGNGNLEKRAVFIYLEKGATLNIYGMDYELFKNTTAQNVTSTQKDKWFENEKGEYTTEAWEYYYGPDIFIYMEDEASVNFMNPNRNANSSEIVPFPFYITGTSNTETKPKVTTEKNTDVKIYWIQDVEISKKNNSDEWLTDNEGKVFSKNENNGVPSRLPLSGYKQAGKPYNNNATKVGETLADKGGILQNSWEIYQYERKKIE</sequence>
<evidence type="ECO:0000313" key="3">
    <source>
        <dbReference type="Proteomes" id="UP000192391"/>
    </source>
</evidence>